<dbReference type="EMBL" id="PFNL01000144">
    <property type="protein sequence ID" value="PIZ45252.1"/>
    <property type="molecule type" value="Genomic_DNA"/>
</dbReference>
<dbReference type="GO" id="GO:0004222">
    <property type="term" value="F:metalloendopeptidase activity"/>
    <property type="evidence" value="ECO:0007669"/>
    <property type="project" value="TreeGrafter"/>
</dbReference>
<feature type="non-terminal residue" evidence="3">
    <location>
        <position position="230"/>
    </location>
</feature>
<dbReference type="SUPFAM" id="SSF51261">
    <property type="entry name" value="Duplicated hybrid motif"/>
    <property type="match status" value="1"/>
</dbReference>
<evidence type="ECO:0000259" key="2">
    <source>
        <dbReference type="Pfam" id="PF01551"/>
    </source>
</evidence>
<dbReference type="Pfam" id="PF01551">
    <property type="entry name" value="Peptidase_M23"/>
    <property type="match status" value="1"/>
</dbReference>
<comment type="caution">
    <text evidence="3">The sequence shown here is derived from an EMBL/GenBank/DDBJ whole genome shotgun (WGS) entry which is preliminary data.</text>
</comment>
<dbReference type="InterPro" id="IPR016047">
    <property type="entry name" value="M23ase_b-sheet_dom"/>
</dbReference>
<gene>
    <name evidence="3" type="ORF">COY32_05440</name>
</gene>
<dbReference type="PANTHER" id="PTHR21666">
    <property type="entry name" value="PEPTIDASE-RELATED"/>
    <property type="match status" value="1"/>
</dbReference>
<evidence type="ECO:0000313" key="3">
    <source>
        <dbReference type="EMBL" id="PIZ45252.1"/>
    </source>
</evidence>
<sequence>MLRRKVVLVLLGVLLTVFAHRVSKANGFEIQWPIDNPVFTRTIVWNSETSSWGHTGVDTHGLDSQGKSLQHVPVKAVLGGTVTKVYKDSYCATVITNCGVLLSGGWMVVIDHGDGWESRYAHLKEGSILVDADPATEVKTQVSVGEQIATSGNTGFYKDPASSLPYHLHFELRHNGVIVNPCDYLVGIMGGCGVDGTIPTSVPTSISVVTATPIPTATSTPDPTANDHNP</sequence>
<dbReference type="Gene3D" id="2.70.70.10">
    <property type="entry name" value="Glucose Permease (Domain IIA)"/>
    <property type="match status" value="1"/>
</dbReference>
<dbReference type="InterPro" id="IPR011055">
    <property type="entry name" value="Dup_hybrid_motif"/>
</dbReference>
<keyword evidence="1" id="KW-0732">Signal</keyword>
<feature type="domain" description="M23ase beta-sheet core" evidence="2">
    <location>
        <begin position="70"/>
        <end position="181"/>
    </location>
</feature>
<proteinExistence type="predicted"/>
<accession>A0A2M7TGP0</accession>
<dbReference type="AlphaFoldDB" id="A0A2M7TGP0"/>
<dbReference type="CDD" id="cd12797">
    <property type="entry name" value="M23_peptidase"/>
    <property type="match status" value="1"/>
</dbReference>
<reference evidence="4" key="1">
    <citation type="submission" date="2017-09" db="EMBL/GenBank/DDBJ databases">
        <title>Depth-based differentiation of microbial function through sediment-hosted aquifers and enrichment of novel symbionts in the deep terrestrial subsurface.</title>
        <authorList>
            <person name="Probst A.J."/>
            <person name="Ladd B."/>
            <person name="Jarett J.K."/>
            <person name="Geller-Mcgrath D.E."/>
            <person name="Sieber C.M.K."/>
            <person name="Emerson J.B."/>
            <person name="Anantharaman K."/>
            <person name="Thomas B.C."/>
            <person name="Malmstrom R."/>
            <person name="Stieglmeier M."/>
            <person name="Klingl A."/>
            <person name="Woyke T."/>
            <person name="Ryan C.M."/>
            <person name="Banfield J.F."/>
        </authorList>
    </citation>
    <scope>NUCLEOTIDE SEQUENCE [LARGE SCALE GENOMIC DNA]</scope>
</reference>
<dbReference type="InterPro" id="IPR050570">
    <property type="entry name" value="Cell_wall_metabolism_enzyme"/>
</dbReference>
<evidence type="ECO:0000256" key="1">
    <source>
        <dbReference type="ARBA" id="ARBA00022729"/>
    </source>
</evidence>
<dbReference type="Proteomes" id="UP000228920">
    <property type="component" value="Unassembled WGS sequence"/>
</dbReference>
<organism evidence="3 4">
    <name type="scientific">candidate division WWE3 bacterium CG_4_10_14_0_2_um_filter_41_14</name>
    <dbReference type="NCBI Taxonomy" id="1975072"/>
    <lineage>
        <taxon>Bacteria</taxon>
        <taxon>Katanobacteria</taxon>
    </lineage>
</organism>
<name>A0A2M7TGP0_UNCKA</name>
<evidence type="ECO:0000313" key="4">
    <source>
        <dbReference type="Proteomes" id="UP000228920"/>
    </source>
</evidence>
<dbReference type="PANTHER" id="PTHR21666:SF289">
    <property type="entry name" value="L-ALA--D-GLU ENDOPEPTIDASE"/>
    <property type="match status" value="1"/>
</dbReference>
<protein>
    <recommendedName>
        <fullName evidence="2">M23ase beta-sheet core domain-containing protein</fullName>
    </recommendedName>
</protein>